<dbReference type="RefSeq" id="WP_173059942.1">
    <property type="nucleotide sequence ID" value="NZ_AP022853.1"/>
</dbReference>
<sequence length="549" mass="61319">MAAFPGAKNVPVDFKGKTFLVIDDIIGVRSSLRITITTLGGVKIDMAANAADAINKIEHRTYDIILCDYFLGEGKDGQQLLEELKRRRMIKNTTIFMMVTAERSYEKVVSAVELAPDDYLIKPFSGEVLRLRLERLANKKTFLAPIFDLMERQEFRKAVQVCDQRLQAAGPYLLDLLRLKGELMLLVSDFAGARQVYEHILKMREIPWARMGLAKAQFFAENFQAAAEGFQQIVADHPNYMSAYDWLAKTHSALGDEAAAQRVLMDAVAKSPRILQRQKDLGETAYHNEDLDTAQGAFEAVLEFGKFSSFAEPEDYANLSRVFLDKGEYTQALSVMGNARKAFENSAEVMLHAAVMDSMIHDKAGDKAAAQQSFNEARELFEAAAKKPESVALDMVRACYQQGDQAMGEQIAQNLVKNNHENAALLKRAEQMFERMGLHDQGKELIHNSSREVIALNNRAVKLAQAGDLKGSVELLMQAANQLGNNNVVVLNAVHAILTYIGQSGWDEELALVARGYLDAIKQRDPEHKKYLMLATLYKDLSAKFGVKE</sequence>
<evidence type="ECO:0000256" key="1">
    <source>
        <dbReference type="PROSITE-ProRule" id="PRU00169"/>
    </source>
</evidence>
<proteinExistence type="predicted"/>
<gene>
    <name evidence="3" type="ORF">SKTS_05220</name>
</gene>
<dbReference type="InterPro" id="IPR052048">
    <property type="entry name" value="ST_Response_Regulator"/>
</dbReference>
<dbReference type="Gene3D" id="3.40.50.2300">
    <property type="match status" value="1"/>
</dbReference>
<dbReference type="PANTHER" id="PTHR43228">
    <property type="entry name" value="TWO-COMPONENT RESPONSE REGULATOR"/>
    <property type="match status" value="1"/>
</dbReference>
<dbReference type="KEGG" id="slac:SKTS_05220"/>
<dbReference type="PANTHER" id="PTHR43228:SF1">
    <property type="entry name" value="TWO-COMPONENT RESPONSE REGULATOR ARR22"/>
    <property type="match status" value="1"/>
</dbReference>
<dbReference type="PROSITE" id="PS50110">
    <property type="entry name" value="RESPONSE_REGULATORY"/>
    <property type="match status" value="1"/>
</dbReference>
<dbReference type="Proteomes" id="UP000502260">
    <property type="component" value="Chromosome"/>
</dbReference>
<keyword evidence="1" id="KW-0597">Phosphoprotein</keyword>
<dbReference type="InterPro" id="IPR001789">
    <property type="entry name" value="Sig_transdc_resp-reg_receiver"/>
</dbReference>
<dbReference type="EMBL" id="AP022853">
    <property type="protein sequence ID" value="BCB25636.1"/>
    <property type="molecule type" value="Genomic_DNA"/>
</dbReference>
<dbReference type="CDD" id="cd17589">
    <property type="entry name" value="REC_TPR"/>
    <property type="match status" value="1"/>
</dbReference>
<reference evidence="4" key="1">
    <citation type="submission" date="2020-03" db="EMBL/GenBank/DDBJ databases">
        <title>Complete genome sequence of sulfur-oxidizing bacterium skT11.</title>
        <authorList>
            <person name="Kanda M."/>
            <person name="Kojima H."/>
            <person name="Fukui M."/>
        </authorList>
    </citation>
    <scope>NUCLEOTIDE SEQUENCE [LARGE SCALE GENOMIC DNA]</scope>
    <source>
        <strain evidence="4">skT11</strain>
    </source>
</reference>
<evidence type="ECO:0000313" key="4">
    <source>
        <dbReference type="Proteomes" id="UP000502260"/>
    </source>
</evidence>
<evidence type="ECO:0000313" key="3">
    <source>
        <dbReference type="EMBL" id="BCB25636.1"/>
    </source>
</evidence>
<evidence type="ECO:0000259" key="2">
    <source>
        <dbReference type="PROSITE" id="PS50110"/>
    </source>
</evidence>
<dbReference type="Pfam" id="PF00072">
    <property type="entry name" value="Response_reg"/>
    <property type="match status" value="1"/>
</dbReference>
<feature type="domain" description="Response regulatory" evidence="2">
    <location>
        <begin position="18"/>
        <end position="137"/>
    </location>
</feature>
<dbReference type="InterPro" id="IPR011990">
    <property type="entry name" value="TPR-like_helical_dom_sf"/>
</dbReference>
<dbReference type="SUPFAM" id="SSF48452">
    <property type="entry name" value="TPR-like"/>
    <property type="match status" value="1"/>
</dbReference>
<dbReference type="Gene3D" id="1.25.40.10">
    <property type="entry name" value="Tetratricopeptide repeat domain"/>
    <property type="match status" value="2"/>
</dbReference>
<protein>
    <recommendedName>
        <fullName evidence="2">Response regulatory domain-containing protein</fullName>
    </recommendedName>
</protein>
<dbReference type="SMART" id="SM00448">
    <property type="entry name" value="REC"/>
    <property type="match status" value="1"/>
</dbReference>
<accession>A0A6F8V9G0</accession>
<dbReference type="AlphaFoldDB" id="A0A6F8V9G0"/>
<name>A0A6F8V9G0_9PROT</name>
<keyword evidence="4" id="KW-1185">Reference proteome</keyword>
<dbReference type="SUPFAM" id="SSF52172">
    <property type="entry name" value="CheY-like"/>
    <property type="match status" value="1"/>
</dbReference>
<dbReference type="InterPro" id="IPR011006">
    <property type="entry name" value="CheY-like_superfamily"/>
</dbReference>
<dbReference type="GO" id="GO:0000160">
    <property type="term" value="P:phosphorelay signal transduction system"/>
    <property type="evidence" value="ECO:0007669"/>
    <property type="project" value="InterPro"/>
</dbReference>
<organism evidence="3 4">
    <name type="scientific">Sulfurimicrobium lacus</name>
    <dbReference type="NCBI Taxonomy" id="2715678"/>
    <lineage>
        <taxon>Bacteria</taxon>
        <taxon>Pseudomonadati</taxon>
        <taxon>Pseudomonadota</taxon>
        <taxon>Betaproteobacteria</taxon>
        <taxon>Nitrosomonadales</taxon>
        <taxon>Sulfuricellaceae</taxon>
        <taxon>Sulfurimicrobium</taxon>
    </lineage>
</organism>
<feature type="modified residue" description="4-aspartylphosphate" evidence="1">
    <location>
        <position position="68"/>
    </location>
</feature>